<sequence length="118" mass="13178">MDRARRRADADRAYNAQVQAGTIGAVRATGVGVGLAIIAHYSWPWFRRQTLAFKGFLVTGFAVFGLVTHAERALQTLEAEQRKVEGALRREARLALARKGLVATETQIEKWKAERLSR</sequence>
<evidence type="ECO:0000313" key="2">
    <source>
        <dbReference type="EMBL" id="KAH8106202.1"/>
    </source>
</evidence>
<keyword evidence="3" id="KW-1185">Reference proteome</keyword>
<proteinExistence type="predicted"/>
<keyword evidence="1" id="KW-1133">Transmembrane helix</keyword>
<dbReference type="Proteomes" id="UP000813824">
    <property type="component" value="Unassembled WGS sequence"/>
</dbReference>
<organism evidence="2 3">
    <name type="scientific">Cristinia sonorae</name>
    <dbReference type="NCBI Taxonomy" id="1940300"/>
    <lineage>
        <taxon>Eukaryota</taxon>
        <taxon>Fungi</taxon>
        <taxon>Dikarya</taxon>
        <taxon>Basidiomycota</taxon>
        <taxon>Agaricomycotina</taxon>
        <taxon>Agaricomycetes</taxon>
        <taxon>Agaricomycetidae</taxon>
        <taxon>Agaricales</taxon>
        <taxon>Pleurotineae</taxon>
        <taxon>Stephanosporaceae</taxon>
        <taxon>Cristinia</taxon>
    </lineage>
</organism>
<dbReference type="OrthoDB" id="3356019at2759"/>
<name>A0A8K0UYL0_9AGAR</name>
<reference evidence="2" key="1">
    <citation type="journal article" date="2021" name="New Phytol.">
        <title>Evolutionary innovations through gain and loss of genes in the ectomycorrhizal Boletales.</title>
        <authorList>
            <person name="Wu G."/>
            <person name="Miyauchi S."/>
            <person name="Morin E."/>
            <person name="Kuo A."/>
            <person name="Drula E."/>
            <person name="Varga T."/>
            <person name="Kohler A."/>
            <person name="Feng B."/>
            <person name="Cao Y."/>
            <person name="Lipzen A."/>
            <person name="Daum C."/>
            <person name="Hundley H."/>
            <person name="Pangilinan J."/>
            <person name="Johnson J."/>
            <person name="Barry K."/>
            <person name="LaButti K."/>
            <person name="Ng V."/>
            <person name="Ahrendt S."/>
            <person name="Min B."/>
            <person name="Choi I.G."/>
            <person name="Park H."/>
            <person name="Plett J.M."/>
            <person name="Magnuson J."/>
            <person name="Spatafora J.W."/>
            <person name="Nagy L.G."/>
            <person name="Henrissat B."/>
            <person name="Grigoriev I.V."/>
            <person name="Yang Z.L."/>
            <person name="Xu J."/>
            <person name="Martin F.M."/>
        </authorList>
    </citation>
    <scope>NUCLEOTIDE SEQUENCE</scope>
    <source>
        <strain evidence="2">KKN 215</strain>
    </source>
</reference>
<dbReference type="EMBL" id="JAEVFJ010000003">
    <property type="protein sequence ID" value="KAH8106202.1"/>
    <property type="molecule type" value="Genomic_DNA"/>
</dbReference>
<feature type="transmembrane region" description="Helical" evidence="1">
    <location>
        <begin position="21"/>
        <end position="43"/>
    </location>
</feature>
<dbReference type="AlphaFoldDB" id="A0A8K0UYL0"/>
<accession>A0A8K0UYL0</accession>
<evidence type="ECO:0000313" key="3">
    <source>
        <dbReference type="Proteomes" id="UP000813824"/>
    </source>
</evidence>
<evidence type="ECO:0000256" key="1">
    <source>
        <dbReference type="SAM" id="Phobius"/>
    </source>
</evidence>
<gene>
    <name evidence="2" type="ORF">BXZ70DRAFT_918603</name>
</gene>
<keyword evidence="1" id="KW-0812">Transmembrane</keyword>
<comment type="caution">
    <text evidence="2">The sequence shown here is derived from an EMBL/GenBank/DDBJ whole genome shotgun (WGS) entry which is preliminary data.</text>
</comment>
<keyword evidence="1" id="KW-0472">Membrane</keyword>
<protein>
    <submittedName>
        <fullName evidence="2">Uncharacterized protein</fullName>
    </submittedName>
</protein>